<gene>
    <name evidence="7" type="ORF">D0Z08_04020</name>
</gene>
<keyword evidence="3" id="KW-0804">Transcription</keyword>
<dbReference type="InterPro" id="IPR050109">
    <property type="entry name" value="HTH-type_TetR-like_transc_reg"/>
</dbReference>
<comment type="caution">
    <text evidence="7">The sequence shown here is derived from an EMBL/GenBank/DDBJ whole genome shotgun (WGS) entry which is preliminary data.</text>
</comment>
<accession>A0A417Y6P5</accession>
<organism evidence="7 8">
    <name type="scientific">Nocardioides immobilis</name>
    <dbReference type="NCBI Taxonomy" id="2049295"/>
    <lineage>
        <taxon>Bacteria</taxon>
        <taxon>Bacillati</taxon>
        <taxon>Actinomycetota</taxon>
        <taxon>Actinomycetes</taxon>
        <taxon>Propionibacteriales</taxon>
        <taxon>Nocardioidaceae</taxon>
        <taxon>Nocardioides</taxon>
    </lineage>
</organism>
<keyword evidence="2 4" id="KW-0238">DNA-binding</keyword>
<dbReference type="PROSITE" id="PS50977">
    <property type="entry name" value="HTH_TETR_2"/>
    <property type="match status" value="1"/>
</dbReference>
<dbReference type="PRINTS" id="PR00455">
    <property type="entry name" value="HTHTETR"/>
</dbReference>
<evidence type="ECO:0000256" key="2">
    <source>
        <dbReference type="ARBA" id="ARBA00023125"/>
    </source>
</evidence>
<evidence type="ECO:0000256" key="5">
    <source>
        <dbReference type="SAM" id="MobiDB-lite"/>
    </source>
</evidence>
<evidence type="ECO:0000256" key="4">
    <source>
        <dbReference type="PROSITE-ProRule" id="PRU00335"/>
    </source>
</evidence>
<dbReference type="GO" id="GO:0000976">
    <property type="term" value="F:transcription cis-regulatory region binding"/>
    <property type="evidence" value="ECO:0007669"/>
    <property type="project" value="TreeGrafter"/>
</dbReference>
<dbReference type="Gene3D" id="1.10.357.10">
    <property type="entry name" value="Tetracycline Repressor, domain 2"/>
    <property type="match status" value="1"/>
</dbReference>
<feature type="domain" description="HTH tetR-type" evidence="6">
    <location>
        <begin position="25"/>
        <end position="85"/>
    </location>
</feature>
<evidence type="ECO:0000313" key="7">
    <source>
        <dbReference type="EMBL" id="RHW28164.1"/>
    </source>
</evidence>
<dbReference type="GO" id="GO:0003700">
    <property type="term" value="F:DNA-binding transcription factor activity"/>
    <property type="evidence" value="ECO:0007669"/>
    <property type="project" value="TreeGrafter"/>
</dbReference>
<reference evidence="7 8" key="1">
    <citation type="submission" date="2018-09" db="EMBL/GenBank/DDBJ databases">
        <title>Genome sequencing of Nocardioides immobilis CCTCC AB 2017083 for comparison to Nocardioides silvaticus.</title>
        <authorList>
            <person name="Li C."/>
            <person name="Wang G."/>
        </authorList>
    </citation>
    <scope>NUCLEOTIDE SEQUENCE [LARGE SCALE GENOMIC DNA]</scope>
    <source>
        <strain evidence="7 8">CCTCC AB 2017083</strain>
    </source>
</reference>
<dbReference type="Pfam" id="PF00440">
    <property type="entry name" value="TetR_N"/>
    <property type="match status" value="1"/>
</dbReference>
<dbReference type="InterPro" id="IPR001647">
    <property type="entry name" value="HTH_TetR"/>
</dbReference>
<dbReference type="Proteomes" id="UP000283644">
    <property type="component" value="Unassembled WGS sequence"/>
</dbReference>
<evidence type="ECO:0000256" key="1">
    <source>
        <dbReference type="ARBA" id="ARBA00023015"/>
    </source>
</evidence>
<feature type="region of interest" description="Disordered" evidence="5">
    <location>
        <begin position="1"/>
        <end position="23"/>
    </location>
</feature>
<proteinExistence type="predicted"/>
<dbReference type="AlphaFoldDB" id="A0A417Y6P5"/>
<dbReference type="EMBL" id="QXGH01000010">
    <property type="protein sequence ID" value="RHW28164.1"/>
    <property type="molecule type" value="Genomic_DNA"/>
</dbReference>
<protein>
    <submittedName>
        <fullName evidence="7">TetR/AcrR family transcriptional regulator</fullName>
    </submittedName>
</protein>
<name>A0A417Y6P5_9ACTN</name>
<dbReference type="PANTHER" id="PTHR30055">
    <property type="entry name" value="HTH-TYPE TRANSCRIPTIONAL REGULATOR RUTR"/>
    <property type="match status" value="1"/>
</dbReference>
<dbReference type="PANTHER" id="PTHR30055:SF234">
    <property type="entry name" value="HTH-TYPE TRANSCRIPTIONAL REGULATOR BETI"/>
    <property type="match status" value="1"/>
</dbReference>
<feature type="DNA-binding region" description="H-T-H motif" evidence="4">
    <location>
        <begin position="48"/>
        <end position="67"/>
    </location>
</feature>
<evidence type="ECO:0000256" key="3">
    <source>
        <dbReference type="ARBA" id="ARBA00023163"/>
    </source>
</evidence>
<dbReference type="SUPFAM" id="SSF46689">
    <property type="entry name" value="Homeodomain-like"/>
    <property type="match status" value="1"/>
</dbReference>
<evidence type="ECO:0000259" key="6">
    <source>
        <dbReference type="PROSITE" id="PS50977"/>
    </source>
</evidence>
<evidence type="ECO:0000313" key="8">
    <source>
        <dbReference type="Proteomes" id="UP000283644"/>
    </source>
</evidence>
<keyword evidence="1" id="KW-0805">Transcription regulation</keyword>
<keyword evidence="8" id="KW-1185">Reference proteome</keyword>
<sequence length="238" mass="26418">MAHDETEKGPMGAGAKDRRTRRTPEEVRALVLRAAHDLFTTQGYRGTKTREIADRARVAEPVIFRHFGSKAELFEISLLAPFTDFANAWAASWREDPLESVDEYEMTRTFVEGFYALASEHREVLHTLMAARAKDGDRALTEVADRVVEQLASLLTLIRTLLDEHASARGWDALDSPVTVAVAIGAILSVVVFDAWVFPAGQPRPGRDREIEELTQMLLRGVAHRPRPTAGDASAERG</sequence>
<dbReference type="InterPro" id="IPR009057">
    <property type="entry name" value="Homeodomain-like_sf"/>
</dbReference>